<dbReference type="AlphaFoldDB" id="A0A507DNN5"/>
<dbReference type="Pfam" id="PF08190">
    <property type="entry name" value="PIH1"/>
    <property type="match status" value="1"/>
</dbReference>
<dbReference type="VEuPathDB" id="FungiDB:SeMB42_g01072"/>
<dbReference type="EMBL" id="QEAN01000024">
    <property type="protein sequence ID" value="TPX53021.1"/>
    <property type="molecule type" value="Genomic_DNA"/>
</dbReference>
<dbReference type="OrthoDB" id="5135119at2759"/>
<feature type="region of interest" description="Disordered" evidence="2">
    <location>
        <begin position="364"/>
        <end position="408"/>
    </location>
</feature>
<sequence length="408" mass="46218">MAARAREDRFNELNMTEDEAKRIQQSFQDEKFRSLFAEYVQELSDPKNRELYEREIAALEAEQGNKIRFVKPTEGHVLKTRLLEKPSPSASEIRKATAESKADNQKKGQFWSIPYSLSNPREDVDHANIPCLVYDCVLHPDTYMMGRNNAAFDKMLNDTAIEGIEKRFNVTLDRKIKTPKMKYKGVAVPTIIRERDSIPKSPAETSSEYIKSLQEQQQKPQQVPDIAITEKVEDVQACLVQELDDIHVSSKPKPVIEIPKYSIAHRGSVDYSNFMNNRERMDSPRPEYLIVRVDLPRVTTVSEVSVDTTESTFDLNVPHKYSLTAKLPFPVNHERGHAKFDKTRRILTATLPVISSSISVASAPDAAPKLADEPQANVDTATPSLDSEPEVTAAEEGLPWKYQSRSKC</sequence>
<feature type="domain" description="PIH1D1/2/3 CS-like" evidence="4">
    <location>
        <begin position="259"/>
        <end position="354"/>
    </location>
</feature>
<evidence type="ECO:0000313" key="7">
    <source>
        <dbReference type="Proteomes" id="UP000317494"/>
    </source>
</evidence>
<evidence type="ECO:0000256" key="1">
    <source>
        <dbReference type="ARBA" id="ARBA00008511"/>
    </source>
</evidence>
<protein>
    <recommendedName>
        <fullName evidence="9">Protein kintoun</fullName>
    </recommendedName>
</protein>
<dbReference type="GO" id="GO:0005737">
    <property type="term" value="C:cytoplasm"/>
    <property type="evidence" value="ECO:0007669"/>
    <property type="project" value="TreeGrafter"/>
</dbReference>
<dbReference type="InterPro" id="IPR041442">
    <property type="entry name" value="PIH1D1/2/3_CS-like"/>
</dbReference>
<dbReference type="PANTHER" id="PTHR22997">
    <property type="entry name" value="PIH1 DOMAIN-CONTAINING PROTEIN 1"/>
    <property type="match status" value="1"/>
</dbReference>
<evidence type="ECO:0000313" key="5">
    <source>
        <dbReference type="EMBL" id="TPX47816.1"/>
    </source>
</evidence>
<dbReference type="EMBL" id="QEAM01000068">
    <property type="protein sequence ID" value="TPX47816.1"/>
    <property type="molecule type" value="Genomic_DNA"/>
</dbReference>
<keyword evidence="7" id="KW-1185">Reference proteome</keyword>
<evidence type="ECO:0000313" key="6">
    <source>
        <dbReference type="EMBL" id="TPX53021.1"/>
    </source>
</evidence>
<accession>A0A507DNN5</accession>
<evidence type="ECO:0000313" key="8">
    <source>
        <dbReference type="Proteomes" id="UP000320475"/>
    </source>
</evidence>
<name>A0A507DNN5_9FUNG</name>
<evidence type="ECO:0000259" key="4">
    <source>
        <dbReference type="Pfam" id="PF18201"/>
    </source>
</evidence>
<comment type="similarity">
    <text evidence="1">Belongs to the PIH1 family.</text>
</comment>
<evidence type="ECO:0000256" key="2">
    <source>
        <dbReference type="SAM" id="MobiDB-lite"/>
    </source>
</evidence>
<dbReference type="PANTHER" id="PTHR22997:SF3">
    <property type="entry name" value="PROTEIN KINTOUN"/>
    <property type="match status" value="1"/>
</dbReference>
<dbReference type="STRING" id="286115.A0A507DNN5"/>
<organism evidence="6 7">
    <name type="scientific">Synchytrium endobioticum</name>
    <dbReference type="NCBI Taxonomy" id="286115"/>
    <lineage>
        <taxon>Eukaryota</taxon>
        <taxon>Fungi</taxon>
        <taxon>Fungi incertae sedis</taxon>
        <taxon>Chytridiomycota</taxon>
        <taxon>Chytridiomycota incertae sedis</taxon>
        <taxon>Chytridiomycetes</taxon>
        <taxon>Synchytriales</taxon>
        <taxon>Synchytriaceae</taxon>
        <taxon>Synchytrium</taxon>
    </lineage>
</organism>
<comment type="caution">
    <text evidence="6">The sequence shown here is derived from an EMBL/GenBank/DDBJ whole genome shotgun (WGS) entry which is preliminary data.</text>
</comment>
<dbReference type="InterPro" id="IPR012981">
    <property type="entry name" value="PIH1_N"/>
</dbReference>
<dbReference type="InterPro" id="IPR050734">
    <property type="entry name" value="PIH1/Kintoun_subfamily"/>
</dbReference>
<dbReference type="Proteomes" id="UP000320475">
    <property type="component" value="Unassembled WGS sequence"/>
</dbReference>
<feature type="domain" description="PIH1 N-terminal" evidence="3">
    <location>
        <begin position="43"/>
        <end position="196"/>
    </location>
</feature>
<gene>
    <name evidence="5" type="ORF">SeLEV6574_g02443</name>
    <name evidence="6" type="ORF">SeMB42_g01072</name>
</gene>
<dbReference type="Proteomes" id="UP000317494">
    <property type="component" value="Unassembled WGS sequence"/>
</dbReference>
<proteinExistence type="inferred from homology"/>
<evidence type="ECO:0008006" key="9">
    <source>
        <dbReference type="Google" id="ProtNLM"/>
    </source>
</evidence>
<dbReference type="Pfam" id="PF18201">
    <property type="entry name" value="PIH1_CS"/>
    <property type="match status" value="1"/>
</dbReference>
<reference evidence="7 8" key="1">
    <citation type="journal article" date="2019" name="Sci. Rep.">
        <title>Comparative genomics of chytrid fungi reveal insights into the obligate biotrophic and pathogenic lifestyle of Synchytrium endobioticum.</title>
        <authorList>
            <person name="van de Vossenberg B.T.L.H."/>
            <person name="Warris S."/>
            <person name="Nguyen H.D.T."/>
            <person name="van Gent-Pelzer M.P.E."/>
            <person name="Joly D.L."/>
            <person name="van de Geest H.C."/>
            <person name="Bonants P.J.M."/>
            <person name="Smith D.S."/>
            <person name="Levesque C.A."/>
            <person name="van der Lee T.A.J."/>
        </authorList>
    </citation>
    <scope>NUCLEOTIDE SEQUENCE [LARGE SCALE GENOMIC DNA]</scope>
    <source>
        <strain evidence="5 8">LEV6574</strain>
        <strain evidence="6 7">MB42</strain>
    </source>
</reference>
<evidence type="ECO:0000259" key="3">
    <source>
        <dbReference type="Pfam" id="PF08190"/>
    </source>
</evidence>